<gene>
    <name evidence="2" type="ordered locus">A2cp1_2427</name>
</gene>
<proteinExistence type="predicted"/>
<evidence type="ECO:0000259" key="1">
    <source>
        <dbReference type="Pfam" id="PF21688"/>
    </source>
</evidence>
<dbReference type="Pfam" id="PF21688">
    <property type="entry name" value="FAD-depend_C"/>
    <property type="match status" value="1"/>
</dbReference>
<dbReference type="AlphaFoldDB" id="B8JBD8"/>
<organism evidence="2 3">
    <name type="scientific">Anaeromyxobacter dehalogenans (strain ATCC BAA-258 / DSM 21875 / 2CP-1)</name>
    <dbReference type="NCBI Taxonomy" id="455488"/>
    <lineage>
        <taxon>Bacteria</taxon>
        <taxon>Pseudomonadati</taxon>
        <taxon>Myxococcota</taxon>
        <taxon>Myxococcia</taxon>
        <taxon>Myxococcales</taxon>
        <taxon>Cystobacterineae</taxon>
        <taxon>Anaeromyxobacteraceae</taxon>
        <taxon>Anaeromyxobacter</taxon>
    </lineage>
</organism>
<dbReference type="Gene3D" id="3.50.50.60">
    <property type="entry name" value="FAD/NAD(P)-binding domain"/>
    <property type="match status" value="2"/>
</dbReference>
<dbReference type="HOGENOM" id="CLU_028644_3_0_7"/>
<dbReference type="InterPro" id="IPR028348">
    <property type="entry name" value="FAD-binding_protein"/>
</dbReference>
<dbReference type="RefSeq" id="WP_012633567.1">
    <property type="nucleotide sequence ID" value="NC_011891.1"/>
</dbReference>
<evidence type="ECO:0000313" key="2">
    <source>
        <dbReference type="EMBL" id="ACL65765.1"/>
    </source>
</evidence>
<evidence type="ECO:0000313" key="3">
    <source>
        <dbReference type="Proteomes" id="UP000007089"/>
    </source>
</evidence>
<dbReference type="PANTHER" id="PTHR42842">
    <property type="entry name" value="FAD/NAD(P)-BINDING OXIDOREDUCTASE"/>
    <property type="match status" value="1"/>
</dbReference>
<dbReference type="InterPro" id="IPR049516">
    <property type="entry name" value="FAD-depend_C"/>
</dbReference>
<reference evidence="2" key="1">
    <citation type="submission" date="2009-01" db="EMBL/GenBank/DDBJ databases">
        <title>Complete sequence of Anaeromyxobacter dehalogenans 2CP-1.</title>
        <authorList>
            <consortium name="US DOE Joint Genome Institute"/>
            <person name="Lucas S."/>
            <person name="Copeland A."/>
            <person name="Lapidus A."/>
            <person name="Glavina del Rio T."/>
            <person name="Dalin E."/>
            <person name="Tice H."/>
            <person name="Bruce D."/>
            <person name="Goodwin L."/>
            <person name="Pitluck S."/>
            <person name="Saunders E."/>
            <person name="Brettin T."/>
            <person name="Detter J.C."/>
            <person name="Han C."/>
            <person name="Larimer F."/>
            <person name="Land M."/>
            <person name="Hauser L."/>
            <person name="Kyrpides N."/>
            <person name="Ovchinnikova G."/>
            <person name="Beliaev A.S."/>
            <person name="Richardson P."/>
        </authorList>
    </citation>
    <scope>NUCLEOTIDE SEQUENCE</scope>
    <source>
        <strain evidence="2">2CP-1</strain>
    </source>
</reference>
<protein>
    <submittedName>
        <fullName evidence="2">FAD dependent oxidoreductase</fullName>
    </submittedName>
</protein>
<dbReference type="PIRSF" id="PIRSF038984">
    <property type="entry name" value="FAD_binding_protein"/>
    <property type="match status" value="1"/>
</dbReference>
<dbReference type="SUPFAM" id="SSF51905">
    <property type="entry name" value="FAD/NAD(P)-binding domain"/>
    <property type="match status" value="1"/>
</dbReference>
<name>B8JBD8_ANAD2</name>
<keyword evidence="3" id="KW-1185">Reference proteome</keyword>
<dbReference type="InterPro" id="IPR036188">
    <property type="entry name" value="FAD/NAD-bd_sf"/>
</dbReference>
<accession>B8JBD8</accession>
<dbReference type="Gene3D" id="3.30.70.2700">
    <property type="match status" value="1"/>
</dbReference>
<feature type="domain" description="FAD-dependent protein C-terminal" evidence="1">
    <location>
        <begin position="276"/>
        <end position="476"/>
    </location>
</feature>
<dbReference type="KEGG" id="acp:A2cp1_2427"/>
<sequence>MRYRISNIPLWLDEDEGLLTRRAAERLGVSAAHLREVLVIRRSLDARKKGHARWLVNLEATVDGEVHAAGADVTPAPAPEPPAPRVRAPAAPPIILGAGPAGLFCAWELLERGVPSVVVDRGKPVGPRRRDVAELMRSGALDPESNMNFGEGGAGAYTDGKLGTRIHHPAVRKVVELFARFGGVSRILAEGKPHVGSDLLPGAISAMREELERGGCTFLWGARAVDLELAGGRFRGLTLADGRTVDSDRLVLAPGNSARELFELFARRGWPVEAKPFAVGFRAEHPQPLIDRIQYGTERRHPKLPPADYKLADNPRVAGAARGVFSFCMCPGGVVVPTPTEPEMQCTNGMSNSHRSSPLANAGMVVAVSPADFAAEGFEGPLAGLEWQRKWERAAYRLGGGGYHAPAQRLSAYLAGRPGTAPGRTSYRPGVVPADLSQLFPPAVREALRAGLRSFEKRMHGFVTDEALLIGVETRTSAPCRLVRGEDLQSPALRGVYPAGEGAGYAGGIVSSAVDGLRVAEAIAAELGPA</sequence>
<dbReference type="EMBL" id="CP001359">
    <property type="protein sequence ID" value="ACL65765.1"/>
    <property type="molecule type" value="Genomic_DNA"/>
</dbReference>
<dbReference type="Proteomes" id="UP000007089">
    <property type="component" value="Chromosome"/>
</dbReference>
<dbReference type="PANTHER" id="PTHR42842:SF3">
    <property type="entry name" value="FAD_NAD(P)-BINDING OXIDOREDUCTASE FAMILY PROTEIN"/>
    <property type="match status" value="1"/>
</dbReference>